<dbReference type="CDD" id="cd04458">
    <property type="entry name" value="CSP_CDS"/>
    <property type="match status" value="1"/>
</dbReference>
<feature type="region of interest" description="Disordered" evidence="3">
    <location>
        <begin position="67"/>
        <end position="87"/>
    </location>
</feature>
<comment type="subcellular location">
    <subcellularLocation>
        <location evidence="2">Cytoplasm</location>
    </subcellularLocation>
</comment>
<dbReference type="InterPro" id="IPR052069">
    <property type="entry name" value="Ca-reg_mRNA-binding_domain"/>
</dbReference>
<dbReference type="InterPro" id="IPR012340">
    <property type="entry name" value="NA-bd_OB-fold"/>
</dbReference>
<dbReference type="InterPro" id="IPR002059">
    <property type="entry name" value="CSP_DNA-bd"/>
</dbReference>
<dbReference type="InterPro" id="IPR010718">
    <property type="entry name" value="DUF1294"/>
</dbReference>
<evidence type="ECO:0000259" key="5">
    <source>
        <dbReference type="PROSITE" id="PS51857"/>
    </source>
</evidence>
<evidence type="ECO:0000256" key="1">
    <source>
        <dbReference type="ARBA" id="ARBA00022553"/>
    </source>
</evidence>
<dbReference type="SUPFAM" id="SSF50249">
    <property type="entry name" value="Nucleic acid-binding proteins"/>
    <property type="match status" value="1"/>
</dbReference>
<dbReference type="Proteomes" id="UP000658514">
    <property type="component" value="Unassembled WGS sequence"/>
</dbReference>
<feature type="domain" description="CSD" evidence="5">
    <location>
        <begin position="5"/>
        <end position="70"/>
    </location>
</feature>
<evidence type="ECO:0000313" key="6">
    <source>
        <dbReference type="EMBL" id="MBD2199942.1"/>
    </source>
</evidence>
<keyword evidence="4" id="KW-1133">Transmembrane helix</keyword>
<dbReference type="PROSITE" id="PS00352">
    <property type="entry name" value="CSD_1"/>
    <property type="match status" value="1"/>
</dbReference>
<keyword evidence="4" id="KW-0812">Transmembrane</keyword>
<dbReference type="Gene3D" id="2.40.50.140">
    <property type="entry name" value="Nucleic acid-binding proteins"/>
    <property type="match status" value="1"/>
</dbReference>
<proteinExistence type="predicted"/>
<keyword evidence="4" id="KW-0472">Membrane</keyword>
<gene>
    <name evidence="6" type="ORF">H6G24_31475</name>
</gene>
<evidence type="ECO:0000313" key="7">
    <source>
        <dbReference type="Proteomes" id="UP000658514"/>
    </source>
</evidence>
<dbReference type="PANTHER" id="PTHR12962">
    <property type="entry name" value="CALCIUM-REGULATED HEAT STABLE PROTEIN CRHSP-24-RELATED"/>
    <property type="match status" value="1"/>
</dbReference>
<dbReference type="EMBL" id="JACJQH010000072">
    <property type="protein sequence ID" value="MBD2199942.1"/>
    <property type="molecule type" value="Genomic_DNA"/>
</dbReference>
<dbReference type="PROSITE" id="PS51857">
    <property type="entry name" value="CSD_2"/>
    <property type="match status" value="1"/>
</dbReference>
<evidence type="ECO:0000256" key="2">
    <source>
        <dbReference type="RuleBase" id="RU000408"/>
    </source>
</evidence>
<evidence type="ECO:0000256" key="3">
    <source>
        <dbReference type="SAM" id="MobiDB-lite"/>
    </source>
</evidence>
<feature type="transmembrane region" description="Helical" evidence="4">
    <location>
        <begin position="105"/>
        <end position="125"/>
    </location>
</feature>
<dbReference type="PANTHER" id="PTHR12962:SF1">
    <property type="entry name" value="COLD SHOCK DOMAIN-CONTAINING PROTEIN CG9705"/>
    <property type="match status" value="1"/>
</dbReference>
<dbReference type="InterPro" id="IPR019844">
    <property type="entry name" value="CSD_CS"/>
</dbReference>
<dbReference type="Pfam" id="PF00313">
    <property type="entry name" value="CSD"/>
    <property type="match status" value="1"/>
</dbReference>
<sequence>MKPVFSKGQIIRWIDNRGFGFIQPSDGGEEVFIHISAFKNVNHRPQVGDLIQYQLLVDKNGKLSASKASIQGGKPAPILQSSSSRKPAQSKTKLLKKLVKKFSPLVFKTLLLSLLPVFGSIFLVMKTSNPIGLILYPLMSVITFALYANDKSRAKQGKWRVPENTLHLCEFACGWLGGFVAQQILRHKTSKVSYQVVFWLIATVHIVFWLYWLLNMTM</sequence>
<name>A0ABR8AMS3_9CYAN</name>
<comment type="caution">
    <text evidence="6">The sequence shown here is derived from an EMBL/GenBank/DDBJ whole genome shotgun (WGS) entry which is preliminary data.</text>
</comment>
<dbReference type="Pfam" id="PF06961">
    <property type="entry name" value="DUF1294"/>
    <property type="match status" value="1"/>
</dbReference>
<dbReference type="InterPro" id="IPR011129">
    <property type="entry name" value="CSD"/>
</dbReference>
<feature type="transmembrane region" description="Helical" evidence="4">
    <location>
        <begin position="196"/>
        <end position="214"/>
    </location>
</feature>
<dbReference type="RefSeq" id="WP_190550230.1">
    <property type="nucleotide sequence ID" value="NZ_CAWPNO010000109.1"/>
</dbReference>
<accession>A0ABR8AMS3</accession>
<keyword evidence="7" id="KW-1185">Reference proteome</keyword>
<protein>
    <submittedName>
        <fullName evidence="6">Cold shock and DUF1294 domain-containing protein</fullName>
    </submittedName>
</protein>
<dbReference type="SMART" id="SM00357">
    <property type="entry name" value="CSP"/>
    <property type="match status" value="1"/>
</dbReference>
<evidence type="ECO:0000256" key="4">
    <source>
        <dbReference type="SAM" id="Phobius"/>
    </source>
</evidence>
<organism evidence="6 7">
    <name type="scientific">Calothrix parietina FACHB-288</name>
    <dbReference type="NCBI Taxonomy" id="2692896"/>
    <lineage>
        <taxon>Bacteria</taxon>
        <taxon>Bacillati</taxon>
        <taxon>Cyanobacteriota</taxon>
        <taxon>Cyanophyceae</taxon>
        <taxon>Nostocales</taxon>
        <taxon>Calotrichaceae</taxon>
        <taxon>Calothrix</taxon>
    </lineage>
</organism>
<feature type="transmembrane region" description="Helical" evidence="4">
    <location>
        <begin position="131"/>
        <end position="148"/>
    </location>
</feature>
<keyword evidence="1" id="KW-0597">Phosphoprotein</keyword>
<reference evidence="6 7" key="1">
    <citation type="journal article" date="2020" name="ISME J.">
        <title>Comparative genomics reveals insights into cyanobacterial evolution and habitat adaptation.</title>
        <authorList>
            <person name="Chen M.Y."/>
            <person name="Teng W.K."/>
            <person name="Zhao L."/>
            <person name="Hu C.X."/>
            <person name="Zhou Y.K."/>
            <person name="Han B.P."/>
            <person name="Song L.R."/>
            <person name="Shu W.S."/>
        </authorList>
    </citation>
    <scope>NUCLEOTIDE SEQUENCE [LARGE SCALE GENOMIC DNA]</scope>
    <source>
        <strain evidence="6 7">FACHB-288</strain>
    </source>
</reference>